<dbReference type="EMBL" id="BQKY01000007">
    <property type="protein sequence ID" value="GJN90528.1"/>
    <property type="molecule type" value="Genomic_DNA"/>
</dbReference>
<dbReference type="AlphaFoldDB" id="A0AAV5GJY5"/>
<sequence>MGLLVPPPSMSPVTRFNAFKIAARSRRSLVRALSSSPLERGTVLDPKTVVQVPFFGLVSLSVSLSAGIGLSYYALSRRMNELETAQKVGFGALGAKLDALMRIDEERKTFITRDEAYAYFAGQVQQKQDKVKDEGKEGKEGTA</sequence>
<feature type="transmembrane region" description="Helical" evidence="1">
    <location>
        <begin position="54"/>
        <end position="75"/>
    </location>
</feature>
<dbReference type="Proteomes" id="UP001342314">
    <property type="component" value="Unassembled WGS sequence"/>
</dbReference>
<gene>
    <name evidence="2" type="ORF">Rhopal_003539-T1</name>
</gene>
<evidence type="ECO:0008006" key="4">
    <source>
        <dbReference type="Google" id="ProtNLM"/>
    </source>
</evidence>
<keyword evidence="1" id="KW-0812">Transmembrane</keyword>
<evidence type="ECO:0000313" key="2">
    <source>
        <dbReference type="EMBL" id="GJN90528.1"/>
    </source>
</evidence>
<accession>A0AAV5GJY5</accession>
<evidence type="ECO:0000256" key="1">
    <source>
        <dbReference type="SAM" id="Phobius"/>
    </source>
</evidence>
<evidence type="ECO:0000313" key="3">
    <source>
        <dbReference type="Proteomes" id="UP001342314"/>
    </source>
</evidence>
<organism evidence="2 3">
    <name type="scientific">Rhodotorula paludigena</name>
    <dbReference type="NCBI Taxonomy" id="86838"/>
    <lineage>
        <taxon>Eukaryota</taxon>
        <taxon>Fungi</taxon>
        <taxon>Dikarya</taxon>
        <taxon>Basidiomycota</taxon>
        <taxon>Pucciniomycotina</taxon>
        <taxon>Microbotryomycetes</taxon>
        <taxon>Sporidiobolales</taxon>
        <taxon>Sporidiobolaceae</taxon>
        <taxon>Rhodotorula</taxon>
    </lineage>
</organism>
<keyword evidence="1" id="KW-1133">Transmembrane helix</keyword>
<proteinExistence type="predicted"/>
<comment type="caution">
    <text evidence="2">The sequence shown here is derived from an EMBL/GenBank/DDBJ whole genome shotgun (WGS) entry which is preliminary data.</text>
</comment>
<keyword evidence="3" id="KW-1185">Reference proteome</keyword>
<protein>
    <recommendedName>
        <fullName evidence="4">Presequence translocated-associated motor subunit PAM16</fullName>
    </recommendedName>
</protein>
<keyword evidence="1" id="KW-0472">Membrane</keyword>
<name>A0AAV5GJY5_9BASI</name>
<reference evidence="2 3" key="1">
    <citation type="submission" date="2021-12" db="EMBL/GenBank/DDBJ databases">
        <title>High titer production of polyol ester of fatty acids by Rhodotorula paludigena BS15 towards product separation-free biomass refinery.</title>
        <authorList>
            <person name="Mano J."/>
            <person name="Ono H."/>
            <person name="Tanaka T."/>
            <person name="Naito K."/>
            <person name="Sushida H."/>
            <person name="Ike M."/>
            <person name="Tokuyasu K."/>
            <person name="Kitaoka M."/>
        </authorList>
    </citation>
    <scope>NUCLEOTIDE SEQUENCE [LARGE SCALE GENOMIC DNA]</scope>
    <source>
        <strain evidence="2 3">BS15</strain>
    </source>
</reference>